<dbReference type="EMBL" id="JAAAID010001775">
    <property type="protein sequence ID" value="KAG0008823.1"/>
    <property type="molecule type" value="Genomic_DNA"/>
</dbReference>
<feature type="compositionally biased region" description="Low complexity" evidence="1">
    <location>
        <begin position="16"/>
        <end position="27"/>
    </location>
</feature>
<sequence>MTEDLDSMTPTHLDATDSSSNSNNATAEKSTRSTSCQVAPTMSNSSLATLEYSIHISPRRMTRDLATVFPNQDLSNLLVVPTFQKCKHEMVAWDAEIAKEKDDRLEDFIRWSTALHKGLEKLGHWSDMTDPASGYPSFSERGRDIYPDVEGCQLLLKYDFQNTGCCKVLLHPKWGSKIYPATFFTTAPLDALQKVIAQVEQEYAA</sequence>
<dbReference type="Proteomes" id="UP000703661">
    <property type="component" value="Unassembled WGS sequence"/>
</dbReference>
<dbReference type="PANTHER" id="PTHR13192">
    <property type="entry name" value="MY011 PROTEIN"/>
    <property type="match status" value="1"/>
</dbReference>
<keyword evidence="3" id="KW-1185">Reference proteome</keyword>
<protein>
    <recommendedName>
        <fullName evidence="4">Methylmalonic aciduria and homocystinuria type D protein</fullName>
    </recommendedName>
</protein>
<evidence type="ECO:0008006" key="4">
    <source>
        <dbReference type="Google" id="ProtNLM"/>
    </source>
</evidence>
<gene>
    <name evidence="2" type="ORF">BGZ80_003015</name>
</gene>
<dbReference type="Pfam" id="PF10229">
    <property type="entry name" value="MMADHC"/>
    <property type="match status" value="1"/>
</dbReference>
<comment type="caution">
    <text evidence="2">The sequence shown here is derived from an EMBL/GenBank/DDBJ whole genome shotgun (WGS) entry which is preliminary data.</text>
</comment>
<evidence type="ECO:0000256" key="1">
    <source>
        <dbReference type="SAM" id="MobiDB-lite"/>
    </source>
</evidence>
<feature type="region of interest" description="Disordered" evidence="1">
    <location>
        <begin position="1"/>
        <end position="40"/>
    </location>
</feature>
<dbReference type="AlphaFoldDB" id="A0A9P6SWX8"/>
<organism evidence="2 3">
    <name type="scientific">Entomortierella chlamydospora</name>
    <dbReference type="NCBI Taxonomy" id="101097"/>
    <lineage>
        <taxon>Eukaryota</taxon>
        <taxon>Fungi</taxon>
        <taxon>Fungi incertae sedis</taxon>
        <taxon>Mucoromycota</taxon>
        <taxon>Mortierellomycotina</taxon>
        <taxon>Mortierellomycetes</taxon>
        <taxon>Mortierellales</taxon>
        <taxon>Mortierellaceae</taxon>
        <taxon>Entomortierella</taxon>
    </lineage>
</organism>
<accession>A0A9P6SWX8</accession>
<proteinExistence type="predicted"/>
<name>A0A9P6SWX8_9FUNG</name>
<dbReference type="GO" id="GO:0009235">
    <property type="term" value="P:cobalamin metabolic process"/>
    <property type="evidence" value="ECO:0007669"/>
    <property type="project" value="InterPro"/>
</dbReference>
<evidence type="ECO:0000313" key="2">
    <source>
        <dbReference type="EMBL" id="KAG0008823.1"/>
    </source>
</evidence>
<dbReference type="InterPro" id="IPR019362">
    <property type="entry name" value="MMADHC"/>
</dbReference>
<reference evidence="2" key="1">
    <citation type="journal article" date="2020" name="Fungal Divers.">
        <title>Resolving the Mortierellaceae phylogeny through synthesis of multi-gene phylogenetics and phylogenomics.</title>
        <authorList>
            <person name="Vandepol N."/>
            <person name="Liber J."/>
            <person name="Desiro A."/>
            <person name="Na H."/>
            <person name="Kennedy M."/>
            <person name="Barry K."/>
            <person name="Grigoriev I.V."/>
            <person name="Miller A.N."/>
            <person name="O'Donnell K."/>
            <person name="Stajich J.E."/>
            <person name="Bonito G."/>
        </authorList>
    </citation>
    <scope>NUCLEOTIDE SEQUENCE</scope>
    <source>
        <strain evidence="2">NRRL 2769</strain>
    </source>
</reference>
<evidence type="ECO:0000313" key="3">
    <source>
        <dbReference type="Proteomes" id="UP000703661"/>
    </source>
</evidence>
<dbReference type="PANTHER" id="PTHR13192:SF3">
    <property type="entry name" value="COBALAMIN TRAFFICKING PROTEIN CBLD"/>
    <property type="match status" value="1"/>
</dbReference>